<dbReference type="SUPFAM" id="SSF140566">
    <property type="entry name" value="FlgN-like"/>
    <property type="match status" value="1"/>
</dbReference>
<dbReference type="RefSeq" id="WP_205172682.1">
    <property type="nucleotide sequence ID" value="NZ_JAFBDZ010000002.1"/>
</dbReference>
<evidence type="ECO:0000256" key="2">
    <source>
        <dbReference type="SAM" id="MobiDB-lite"/>
    </source>
</evidence>
<keyword evidence="4" id="KW-1185">Reference proteome</keyword>
<feature type="region of interest" description="Disordered" evidence="2">
    <location>
        <begin position="136"/>
        <end position="162"/>
    </location>
</feature>
<proteinExistence type="predicted"/>
<gene>
    <name evidence="3" type="ORF">JOC86_002411</name>
</gene>
<organism evidence="3 4">
    <name type="scientific">Rossellomorea pakistanensis</name>
    <dbReference type="NCBI Taxonomy" id="992288"/>
    <lineage>
        <taxon>Bacteria</taxon>
        <taxon>Bacillati</taxon>
        <taxon>Bacillota</taxon>
        <taxon>Bacilli</taxon>
        <taxon>Bacillales</taxon>
        <taxon>Bacillaceae</taxon>
        <taxon>Rossellomorea</taxon>
    </lineage>
</organism>
<keyword evidence="3" id="KW-0966">Cell projection</keyword>
<dbReference type="EMBL" id="JAFBDZ010000002">
    <property type="protein sequence ID" value="MBM7585869.1"/>
    <property type="molecule type" value="Genomic_DNA"/>
</dbReference>
<dbReference type="Gene3D" id="1.20.58.300">
    <property type="entry name" value="FlgN-like"/>
    <property type="match status" value="1"/>
</dbReference>
<accession>A0ABS2NDC8</accession>
<name>A0ABS2NDC8_9BACI</name>
<keyword evidence="1" id="KW-1005">Bacterial flagellum biogenesis</keyword>
<dbReference type="Pfam" id="PF05130">
    <property type="entry name" value="FlgN"/>
    <property type="match status" value="1"/>
</dbReference>
<keyword evidence="3" id="KW-0282">Flagellum</keyword>
<feature type="compositionally biased region" description="Polar residues" evidence="2">
    <location>
        <begin position="153"/>
        <end position="162"/>
    </location>
</feature>
<evidence type="ECO:0000256" key="1">
    <source>
        <dbReference type="ARBA" id="ARBA00022795"/>
    </source>
</evidence>
<dbReference type="InterPro" id="IPR036679">
    <property type="entry name" value="FlgN-like_sf"/>
</dbReference>
<protein>
    <submittedName>
        <fullName evidence="3">Flagellar biosynthesis/type III secretory pathway chaperone</fullName>
    </submittedName>
</protein>
<dbReference type="InterPro" id="IPR007809">
    <property type="entry name" value="FlgN-like"/>
</dbReference>
<sequence>MARPLILTLEKLIKLHSSLLDLSQRKTEIIKKGDVNGLDQFLKDEQKHIAAINTMEMERQKQATFFLKERGKAGTNPTISQCIEVANDDDKNELTRLQKQLLMIIDELKTANELNQKLIYQSLQYVNMSLSMIHPQNDQGNYGRPDQERKPTSQRSIIDSRA</sequence>
<evidence type="ECO:0000313" key="4">
    <source>
        <dbReference type="Proteomes" id="UP001646157"/>
    </source>
</evidence>
<dbReference type="Proteomes" id="UP001646157">
    <property type="component" value="Unassembled WGS sequence"/>
</dbReference>
<comment type="caution">
    <text evidence="3">The sequence shown here is derived from an EMBL/GenBank/DDBJ whole genome shotgun (WGS) entry which is preliminary data.</text>
</comment>
<reference evidence="3 4" key="1">
    <citation type="submission" date="2021-01" db="EMBL/GenBank/DDBJ databases">
        <title>Genomic Encyclopedia of Type Strains, Phase IV (KMG-IV): sequencing the most valuable type-strain genomes for metagenomic binning, comparative biology and taxonomic classification.</title>
        <authorList>
            <person name="Goeker M."/>
        </authorList>
    </citation>
    <scope>NUCLEOTIDE SEQUENCE [LARGE SCALE GENOMIC DNA]</scope>
    <source>
        <strain evidence="3 4">DSM 24834</strain>
    </source>
</reference>
<keyword evidence="3" id="KW-0969">Cilium</keyword>
<evidence type="ECO:0000313" key="3">
    <source>
        <dbReference type="EMBL" id="MBM7585869.1"/>
    </source>
</evidence>